<dbReference type="EMBL" id="JADCKQ010000011">
    <property type="protein sequence ID" value="MBI1494810.1"/>
    <property type="molecule type" value="Genomic_DNA"/>
</dbReference>
<name>A0A8J7LKX0_9RHOB</name>
<dbReference type="InterPro" id="IPR050983">
    <property type="entry name" value="GST_Omega/HSP26"/>
</dbReference>
<dbReference type="PROSITE" id="PS50404">
    <property type="entry name" value="GST_NTER"/>
    <property type="match status" value="1"/>
</dbReference>
<keyword evidence="3" id="KW-1185">Reference proteome</keyword>
<dbReference type="GO" id="GO:0005737">
    <property type="term" value="C:cytoplasm"/>
    <property type="evidence" value="ECO:0007669"/>
    <property type="project" value="TreeGrafter"/>
</dbReference>
<evidence type="ECO:0000313" key="2">
    <source>
        <dbReference type="EMBL" id="MBI1494810.1"/>
    </source>
</evidence>
<dbReference type="Gene3D" id="3.40.30.10">
    <property type="entry name" value="Glutaredoxin"/>
    <property type="match status" value="1"/>
</dbReference>
<feature type="domain" description="GST N-terminal" evidence="1">
    <location>
        <begin position="1"/>
        <end position="82"/>
    </location>
</feature>
<dbReference type="Pfam" id="PF13417">
    <property type="entry name" value="GST_N_3"/>
    <property type="match status" value="1"/>
</dbReference>
<dbReference type="Pfam" id="PF13410">
    <property type="entry name" value="GST_C_2"/>
    <property type="match status" value="1"/>
</dbReference>
<evidence type="ECO:0000259" key="1">
    <source>
        <dbReference type="PROSITE" id="PS50404"/>
    </source>
</evidence>
<evidence type="ECO:0000313" key="3">
    <source>
        <dbReference type="Proteomes" id="UP000640583"/>
    </source>
</evidence>
<dbReference type="SUPFAM" id="SSF47616">
    <property type="entry name" value="GST C-terminal domain-like"/>
    <property type="match status" value="1"/>
</dbReference>
<dbReference type="RefSeq" id="WP_228849548.1">
    <property type="nucleotide sequence ID" value="NZ_JADCKQ010000011.1"/>
</dbReference>
<dbReference type="PANTHER" id="PTHR43968">
    <property type="match status" value="1"/>
</dbReference>
<protein>
    <submittedName>
        <fullName evidence="2">Glutathione S-transferase</fullName>
    </submittedName>
</protein>
<dbReference type="InterPro" id="IPR036249">
    <property type="entry name" value="Thioredoxin-like_sf"/>
</dbReference>
<dbReference type="InterPro" id="IPR036282">
    <property type="entry name" value="Glutathione-S-Trfase_C_sf"/>
</dbReference>
<sequence>MKLYHSPTSPYVRKVMVVLHETGQLGDVELVTTSGTPLDPAEGFAAVNPLSKVPALVTEDGQAIYDSRILCRYLDARANARLYGSDDTWRIQTLEATGEGVIDAALLMAYEWRLRPEEIRFEAWVEGQWVKIAQALDVIERDYMDLMNAPLNAGQIAVACALGYLDLRNADRNWRAGRPDLAAWFEAFSARPSMLATVPG</sequence>
<organism evidence="2 3">
    <name type="scientific">Halocynthiibacter styelae</name>
    <dbReference type="NCBI Taxonomy" id="2761955"/>
    <lineage>
        <taxon>Bacteria</taxon>
        <taxon>Pseudomonadati</taxon>
        <taxon>Pseudomonadota</taxon>
        <taxon>Alphaproteobacteria</taxon>
        <taxon>Rhodobacterales</taxon>
        <taxon>Paracoccaceae</taxon>
        <taxon>Halocynthiibacter</taxon>
    </lineage>
</organism>
<comment type="caution">
    <text evidence="2">The sequence shown here is derived from an EMBL/GenBank/DDBJ whole genome shotgun (WGS) entry which is preliminary data.</text>
</comment>
<dbReference type="CDD" id="cd03205">
    <property type="entry name" value="GST_C_6"/>
    <property type="match status" value="1"/>
</dbReference>
<dbReference type="SUPFAM" id="SSF52833">
    <property type="entry name" value="Thioredoxin-like"/>
    <property type="match status" value="1"/>
</dbReference>
<dbReference type="CDD" id="cd03049">
    <property type="entry name" value="GST_N_3"/>
    <property type="match status" value="1"/>
</dbReference>
<reference evidence="2" key="1">
    <citation type="submission" date="2020-10" db="EMBL/GenBank/DDBJ databases">
        <title>Paenihalocynthiibacter styelae gen. nov., sp. nov., isolated from stalked sea squirt Styela clava.</title>
        <authorList>
            <person name="Kim Y.-O."/>
            <person name="Yoon J.-H."/>
        </authorList>
    </citation>
    <scope>NUCLEOTIDE SEQUENCE</scope>
    <source>
        <strain evidence="2">MYP1-1</strain>
    </source>
</reference>
<gene>
    <name evidence="2" type="ORF">H1D41_14280</name>
</gene>
<proteinExistence type="predicted"/>
<dbReference type="AlphaFoldDB" id="A0A8J7LKX0"/>
<dbReference type="Gene3D" id="1.20.1050.10">
    <property type="match status" value="1"/>
</dbReference>
<dbReference type="PANTHER" id="PTHR43968:SF6">
    <property type="entry name" value="GLUTATHIONE S-TRANSFERASE OMEGA"/>
    <property type="match status" value="1"/>
</dbReference>
<dbReference type="Proteomes" id="UP000640583">
    <property type="component" value="Unassembled WGS sequence"/>
</dbReference>
<accession>A0A8J7LKX0</accession>
<dbReference type="InterPro" id="IPR004045">
    <property type="entry name" value="Glutathione_S-Trfase_N"/>
</dbReference>